<accession>A0A8H4UKU9</accession>
<keyword evidence="10" id="KW-0443">Lipid metabolism</keyword>
<evidence type="ECO:0000256" key="7">
    <source>
        <dbReference type="ARBA" id="ARBA00022824"/>
    </source>
</evidence>
<evidence type="ECO:0000256" key="13">
    <source>
        <dbReference type="ARBA" id="ARBA00023136"/>
    </source>
</evidence>
<evidence type="ECO:0000259" key="17">
    <source>
        <dbReference type="Pfam" id="PF01266"/>
    </source>
</evidence>
<keyword evidence="12 16" id="KW-0560">Oxidoreductase</keyword>
<evidence type="ECO:0000259" key="18">
    <source>
        <dbReference type="Pfam" id="PF08491"/>
    </source>
</evidence>
<evidence type="ECO:0000256" key="11">
    <source>
        <dbReference type="ARBA" id="ARBA00022989"/>
    </source>
</evidence>
<evidence type="ECO:0000256" key="14">
    <source>
        <dbReference type="ARBA" id="ARBA00023221"/>
    </source>
</evidence>
<keyword evidence="10" id="KW-0752">Steroid biosynthesis</keyword>
<evidence type="ECO:0000256" key="4">
    <source>
        <dbReference type="ARBA" id="ARBA00008802"/>
    </source>
</evidence>
<keyword evidence="6 16" id="KW-0812">Transmembrane</keyword>
<dbReference type="InterPro" id="IPR006076">
    <property type="entry name" value="FAD-dep_OxRdtase"/>
</dbReference>
<organism evidence="19 20">
    <name type="scientific">Fusarium zealandicum</name>
    <dbReference type="NCBI Taxonomy" id="1053134"/>
    <lineage>
        <taxon>Eukaryota</taxon>
        <taxon>Fungi</taxon>
        <taxon>Dikarya</taxon>
        <taxon>Ascomycota</taxon>
        <taxon>Pezizomycotina</taxon>
        <taxon>Sordariomycetes</taxon>
        <taxon>Hypocreomycetidae</taxon>
        <taxon>Hypocreales</taxon>
        <taxon>Nectriaceae</taxon>
        <taxon>Fusarium</taxon>
        <taxon>Fusarium staphyleae species complex</taxon>
    </lineage>
</organism>
<dbReference type="InterPro" id="IPR013698">
    <property type="entry name" value="Squalene_epoxidase"/>
</dbReference>
<keyword evidence="11 16" id="KW-1133">Transmembrane helix</keyword>
<dbReference type="Pfam" id="PF08491">
    <property type="entry name" value="SE"/>
    <property type="match status" value="1"/>
</dbReference>
<dbReference type="PANTHER" id="PTHR10835">
    <property type="entry name" value="SQUALENE MONOOXYGENASE"/>
    <property type="match status" value="1"/>
</dbReference>
<feature type="domain" description="Squalene epoxidase" evidence="18">
    <location>
        <begin position="193"/>
        <end position="455"/>
    </location>
</feature>
<keyword evidence="9" id="KW-0492">Microsome</keyword>
<feature type="transmembrane region" description="Helical" evidence="16">
    <location>
        <begin position="21"/>
        <end position="40"/>
    </location>
</feature>
<keyword evidence="10" id="KW-0444">Lipid biosynthesis</keyword>
<dbReference type="PANTHER" id="PTHR10835:SF0">
    <property type="entry name" value="SQUALENE MONOOXYGENASE"/>
    <property type="match status" value="1"/>
</dbReference>
<dbReference type="EC" id="1.14.14.17" evidence="16"/>
<dbReference type="Pfam" id="PF01266">
    <property type="entry name" value="DAO"/>
    <property type="match status" value="1"/>
</dbReference>
<evidence type="ECO:0000256" key="5">
    <source>
        <dbReference type="ARBA" id="ARBA00022630"/>
    </source>
</evidence>
<reference evidence="19" key="2">
    <citation type="submission" date="2020-05" db="EMBL/GenBank/DDBJ databases">
        <authorList>
            <person name="Kim H.-S."/>
            <person name="Proctor R.H."/>
            <person name="Brown D.W."/>
        </authorList>
    </citation>
    <scope>NUCLEOTIDE SEQUENCE</scope>
    <source>
        <strain evidence="19">NRRL 22465</strain>
    </source>
</reference>
<comment type="subcellular location">
    <subcellularLocation>
        <location evidence="3 16">Endoplasmic reticulum membrane</location>
        <topology evidence="3 16">Multi-pass membrane protein</topology>
    </subcellularLocation>
    <subcellularLocation>
        <location evidence="2">Microsome membrane</location>
        <topology evidence="2">Multi-pass membrane protein</topology>
    </subcellularLocation>
</comment>
<comment type="similarity">
    <text evidence="4 16">Belongs to the squalene monooxygenase family.</text>
</comment>
<dbReference type="InterPro" id="IPR040125">
    <property type="entry name" value="Squalene_monox"/>
</dbReference>
<keyword evidence="14" id="KW-0753">Steroid metabolism</keyword>
<keyword evidence="20" id="KW-1185">Reference proteome</keyword>
<dbReference type="OrthoDB" id="1678617at2759"/>
<reference evidence="19" key="1">
    <citation type="journal article" date="2020" name="BMC Genomics">
        <title>Correction to: Identification and distribution of gene clusters required for synthesis of sphingolipid metabolism inhibitors in diverse species of the filamentous fungus Fusarium.</title>
        <authorList>
            <person name="Kim H.S."/>
            <person name="Lohmar J.M."/>
            <person name="Busman M."/>
            <person name="Brown D.W."/>
            <person name="Naumann T.A."/>
            <person name="Divon H.H."/>
            <person name="Lysoe E."/>
            <person name="Uhlig S."/>
            <person name="Proctor R.H."/>
        </authorList>
    </citation>
    <scope>NUCLEOTIDE SEQUENCE</scope>
    <source>
        <strain evidence="19">NRRL 22465</strain>
    </source>
</reference>
<keyword evidence="5 16" id="KW-0285">Flavoprotein</keyword>
<evidence type="ECO:0000313" key="19">
    <source>
        <dbReference type="EMBL" id="KAF4978277.1"/>
    </source>
</evidence>
<evidence type="ECO:0000256" key="9">
    <source>
        <dbReference type="ARBA" id="ARBA00022848"/>
    </source>
</evidence>
<dbReference type="Proteomes" id="UP000635477">
    <property type="component" value="Unassembled WGS sequence"/>
</dbReference>
<sequence>MAMVLTTTEAQTRRREKYHEADVVVVGAGVFGCTIAYALANQGRSVLLLERWLKEPDRIVGELLQPGGVASLEKIGLGHCVEGIDAMPCYGYSIIYHGEKITIPYPGLGENGELTHAWGGHGTGGKKQVGCSFHHGRFITQLRNACLSHKNITVVETEVTKTLHGENSEQILGVESRTTNKETGAKDSDYYFGQLTIIADGYDSKFRKQVFNSKPRVCSKFYALELIDCDLPEPGHGHVIIGNAFPILLYQIGTHETRALIDVPQGIPEASPENGGVRGYIRNYVLPALPPSIRPSAEKALEDGKIPRSMPNSWLPPTKQRSNGMILLGDAMNMRHPLTGGGMSVAFNDVVILADLLHPDRVPNLDEPKAINNALDQLYWRRKPLTGIINVLAQALYSLFAANDRQLRALQLGCFSYFKRGTTDGPLALLGGILQRPIILAYHFFSVAFLAIWINACAVVGCGILGIFKAPLAIIDAVLILWKACIVFVPIMYRETFQ</sequence>
<comment type="caution">
    <text evidence="19">The sequence shown here is derived from an EMBL/GenBank/DDBJ whole genome shotgun (WGS) entry which is preliminary data.</text>
</comment>
<evidence type="ECO:0000256" key="12">
    <source>
        <dbReference type="ARBA" id="ARBA00023002"/>
    </source>
</evidence>
<comment type="function">
    <text evidence="16">Catalyzes the stereospecific oxidation of squalene to (S)-2,3-epoxysqualene, and is considered to be a rate-limiting enzyme in steroid biosynthesis.</text>
</comment>
<evidence type="ECO:0000256" key="2">
    <source>
        <dbReference type="ARBA" id="ARBA00004154"/>
    </source>
</evidence>
<dbReference type="Gene3D" id="3.50.50.60">
    <property type="entry name" value="FAD/NAD(P)-binding domain"/>
    <property type="match status" value="1"/>
</dbReference>
<dbReference type="SUPFAM" id="SSF51905">
    <property type="entry name" value="FAD/NAD(P)-binding domain"/>
    <property type="match status" value="1"/>
</dbReference>
<comment type="cofactor">
    <cofactor evidence="1 16">
        <name>FAD</name>
        <dbReference type="ChEBI" id="CHEBI:57692"/>
    </cofactor>
</comment>
<feature type="domain" description="FAD dependent oxidoreductase" evidence="17">
    <location>
        <begin position="22"/>
        <end position="51"/>
    </location>
</feature>
<feature type="transmembrane region" description="Helical" evidence="16">
    <location>
        <begin position="472"/>
        <end position="493"/>
    </location>
</feature>
<evidence type="ECO:0000256" key="1">
    <source>
        <dbReference type="ARBA" id="ARBA00001974"/>
    </source>
</evidence>
<dbReference type="GO" id="GO:0006696">
    <property type="term" value="P:ergosterol biosynthetic process"/>
    <property type="evidence" value="ECO:0007669"/>
    <property type="project" value="TreeGrafter"/>
</dbReference>
<dbReference type="InterPro" id="IPR036188">
    <property type="entry name" value="FAD/NAD-bd_sf"/>
</dbReference>
<evidence type="ECO:0000256" key="3">
    <source>
        <dbReference type="ARBA" id="ARBA00004477"/>
    </source>
</evidence>
<dbReference type="GO" id="GO:0004506">
    <property type="term" value="F:squalene monooxygenase activity"/>
    <property type="evidence" value="ECO:0007669"/>
    <property type="project" value="UniProtKB-UniRule"/>
</dbReference>
<feature type="transmembrane region" description="Helical" evidence="16">
    <location>
        <begin position="440"/>
        <end position="465"/>
    </location>
</feature>
<evidence type="ECO:0000256" key="15">
    <source>
        <dbReference type="ARBA" id="ARBA00029435"/>
    </source>
</evidence>
<dbReference type="GO" id="GO:0005789">
    <property type="term" value="C:endoplasmic reticulum membrane"/>
    <property type="evidence" value="ECO:0007669"/>
    <property type="project" value="UniProtKB-SubCell"/>
</dbReference>
<dbReference type="UniPathway" id="UPA00767">
    <property type="reaction ID" value="UER00752"/>
</dbReference>
<comment type="pathway">
    <text evidence="15">Steroid metabolism; ergosterol biosynthesis.</text>
</comment>
<dbReference type="EMBL" id="JABEYC010000383">
    <property type="protein sequence ID" value="KAF4978277.1"/>
    <property type="molecule type" value="Genomic_DNA"/>
</dbReference>
<dbReference type="AlphaFoldDB" id="A0A8H4UKU9"/>
<evidence type="ECO:0000256" key="10">
    <source>
        <dbReference type="ARBA" id="ARBA00022955"/>
    </source>
</evidence>
<evidence type="ECO:0000256" key="8">
    <source>
        <dbReference type="ARBA" id="ARBA00022827"/>
    </source>
</evidence>
<gene>
    <name evidence="19" type="ORF">FZEAL_5315</name>
</gene>
<evidence type="ECO:0000313" key="20">
    <source>
        <dbReference type="Proteomes" id="UP000635477"/>
    </source>
</evidence>
<keyword evidence="7 16" id="KW-0256">Endoplasmic reticulum</keyword>
<dbReference type="GO" id="GO:0050660">
    <property type="term" value="F:flavin adenine dinucleotide binding"/>
    <property type="evidence" value="ECO:0007669"/>
    <property type="project" value="UniProtKB-UniRule"/>
</dbReference>
<comment type="catalytic activity">
    <reaction evidence="16">
        <text>squalene + reduced [NADPH--hemoprotein reductase] + O2 = (S)-2,3-epoxysqualene + oxidized [NADPH--hemoprotein reductase] + H2O + H(+)</text>
        <dbReference type="Rhea" id="RHEA:25282"/>
        <dbReference type="Rhea" id="RHEA-COMP:11964"/>
        <dbReference type="Rhea" id="RHEA-COMP:11965"/>
        <dbReference type="ChEBI" id="CHEBI:15377"/>
        <dbReference type="ChEBI" id="CHEBI:15378"/>
        <dbReference type="ChEBI" id="CHEBI:15379"/>
        <dbReference type="ChEBI" id="CHEBI:15440"/>
        <dbReference type="ChEBI" id="CHEBI:15441"/>
        <dbReference type="ChEBI" id="CHEBI:57618"/>
        <dbReference type="ChEBI" id="CHEBI:58210"/>
        <dbReference type="EC" id="1.14.14.17"/>
    </reaction>
</comment>
<evidence type="ECO:0000256" key="16">
    <source>
        <dbReference type="RuleBase" id="RU367121"/>
    </source>
</evidence>
<protein>
    <recommendedName>
        <fullName evidence="16">Squalene monooxygenase</fullName>
        <ecNumber evidence="16">1.14.14.17</ecNumber>
    </recommendedName>
</protein>
<dbReference type="PRINTS" id="PR00420">
    <property type="entry name" value="RNGMNOXGNASE"/>
</dbReference>
<dbReference type="FunFam" id="3.50.50.60:FF:000166">
    <property type="entry name" value="Squalene monooxygenase Erg1"/>
    <property type="match status" value="1"/>
</dbReference>
<evidence type="ECO:0000256" key="6">
    <source>
        <dbReference type="ARBA" id="ARBA00022692"/>
    </source>
</evidence>
<proteinExistence type="inferred from homology"/>
<keyword evidence="8 16" id="KW-0274">FAD</keyword>
<name>A0A8H4UKU9_9HYPO</name>
<keyword evidence="13 16" id="KW-0472">Membrane</keyword>